<accession>A0A7W8Z936</accession>
<dbReference type="Proteomes" id="UP000588112">
    <property type="component" value="Unassembled WGS sequence"/>
</dbReference>
<dbReference type="InterPro" id="IPR027417">
    <property type="entry name" value="P-loop_NTPase"/>
</dbReference>
<dbReference type="InterPro" id="IPR019734">
    <property type="entry name" value="TPR_rpt"/>
</dbReference>
<name>A0A7W8Z936_9ACTN</name>
<gene>
    <name evidence="3" type="ORF">BJ981_005341</name>
</gene>
<dbReference type="PRINTS" id="PR00364">
    <property type="entry name" value="DISEASERSIST"/>
</dbReference>
<evidence type="ECO:0000313" key="4">
    <source>
        <dbReference type="Proteomes" id="UP000588112"/>
    </source>
</evidence>
<proteinExistence type="predicted"/>
<reference evidence="3 4" key="1">
    <citation type="submission" date="2020-08" db="EMBL/GenBank/DDBJ databases">
        <title>Sequencing the genomes of 1000 actinobacteria strains.</title>
        <authorList>
            <person name="Klenk H.-P."/>
        </authorList>
    </citation>
    <scope>NUCLEOTIDE SEQUENCE [LARGE SCALE GENOMIC DNA]</scope>
    <source>
        <strain evidence="3 4">DSM 45790</strain>
    </source>
</reference>
<dbReference type="Gene3D" id="1.25.40.10">
    <property type="entry name" value="Tetratricopeptide repeat domain"/>
    <property type="match status" value="2"/>
</dbReference>
<keyword evidence="4" id="KW-1185">Reference proteome</keyword>
<dbReference type="EMBL" id="JACHBR010000001">
    <property type="protein sequence ID" value="MBB5629642.1"/>
    <property type="molecule type" value="Genomic_DNA"/>
</dbReference>
<organism evidence="3 4">
    <name type="scientific">Sphaerisporangium krabiense</name>
    <dbReference type="NCBI Taxonomy" id="763782"/>
    <lineage>
        <taxon>Bacteria</taxon>
        <taxon>Bacillati</taxon>
        <taxon>Actinomycetota</taxon>
        <taxon>Actinomycetes</taxon>
        <taxon>Streptosporangiales</taxon>
        <taxon>Streptosporangiaceae</taxon>
        <taxon>Sphaerisporangium</taxon>
    </lineage>
</organism>
<dbReference type="GO" id="GO:0043531">
    <property type="term" value="F:ADP binding"/>
    <property type="evidence" value="ECO:0007669"/>
    <property type="project" value="InterPro"/>
</dbReference>
<dbReference type="PANTHER" id="PTHR47691">
    <property type="entry name" value="REGULATOR-RELATED"/>
    <property type="match status" value="1"/>
</dbReference>
<dbReference type="InterPro" id="IPR002182">
    <property type="entry name" value="NB-ARC"/>
</dbReference>
<dbReference type="Gene3D" id="3.40.50.300">
    <property type="entry name" value="P-loop containing nucleotide triphosphate hydrolases"/>
    <property type="match status" value="1"/>
</dbReference>
<dbReference type="PANTHER" id="PTHR47691:SF3">
    <property type="entry name" value="HTH-TYPE TRANSCRIPTIONAL REGULATOR RV0890C-RELATED"/>
    <property type="match status" value="1"/>
</dbReference>
<dbReference type="SMART" id="SM00028">
    <property type="entry name" value="TPR"/>
    <property type="match status" value="5"/>
</dbReference>
<evidence type="ECO:0000256" key="1">
    <source>
        <dbReference type="SAM" id="MobiDB-lite"/>
    </source>
</evidence>
<evidence type="ECO:0000313" key="3">
    <source>
        <dbReference type="EMBL" id="MBB5629642.1"/>
    </source>
</evidence>
<feature type="domain" description="NB-ARC" evidence="2">
    <location>
        <begin position="119"/>
        <end position="279"/>
    </location>
</feature>
<comment type="caution">
    <text evidence="3">The sequence shown here is derived from an EMBL/GenBank/DDBJ whole genome shotgun (WGS) entry which is preliminary data.</text>
</comment>
<dbReference type="Pfam" id="PF13424">
    <property type="entry name" value="TPR_12"/>
    <property type="match status" value="2"/>
</dbReference>
<sequence>MVALRRLRAWSGLTYRQLSRRAADAGRTLPHNTLAAALGRDGLPREELLSAFAFACGLDDKQVTTWITARRRLAMALAEPAQAERGGTERTAGRDTPAAPNHLPRRVNDFTGREAEVVRLVRTADTGVVLIDAIDGMAGVGKTALAVHVAHELTATYPDGQLYVNLHAHTPGRAALEPADALGALLRMAGLPADAIPAGTEEAAALWRATLAERRMLIVLDDAADAGQVRPLLPGVGGARVFVTSRRRLTGLEDTTVISLDMLPATAARTLLTQIVGRARATAEPEALAEVAELCGRLPLALRIAGSRLRHRPAWSLAHLADRLRDQHQRLRELRAGDRSVEAAFALSYQQVPAAQQRMFRLLGLLPGDDIDTAGAAALAAQPLEEAAELLEALLDAHLVEQPTVGRFSLHDLLRAHARAMSAGHDPESERARALDRLHEHYHRTATGAVDVLLAPAADRPPTSGTVPTLFSEERAATWLRSERGNLIAHAVHAVDHDRPGHTLELSRLLFQYLHLYGYHRDSLLLHVHALRAARDLGEEQAETDVHITLAGIHYDLGDYASGIRYADDALTLARRRGDLASQDRALTLRSNCLSEDHPRQALDGLHEALAISRTTGDSARLAVHLHNIGVSFRDGGLLDQALLHFEEAMAVVPRTDDQNMRAYVLHNLADTYFLYGQLDLALTCQREALALVRRIVNRNLEMCVDHSLSKIYLRRGDLPRALTHAERALALSVETGERTMRIVTLVNHGVVRQRSGRYAEAYPQHLQALHLARATGYRLGQGIALNALGELCLRAGAPAQAITYHRHAGISLPVNLFEQARALTGIARALQATGRPRAARRHLHQAERVLRR</sequence>
<dbReference type="AlphaFoldDB" id="A0A7W8Z936"/>
<feature type="region of interest" description="Disordered" evidence="1">
    <location>
        <begin position="80"/>
        <end position="106"/>
    </location>
</feature>
<dbReference type="InterPro" id="IPR011990">
    <property type="entry name" value="TPR-like_helical_dom_sf"/>
</dbReference>
<evidence type="ECO:0000259" key="2">
    <source>
        <dbReference type="Pfam" id="PF00931"/>
    </source>
</evidence>
<dbReference type="SUPFAM" id="SSF52540">
    <property type="entry name" value="P-loop containing nucleoside triphosphate hydrolases"/>
    <property type="match status" value="1"/>
</dbReference>
<dbReference type="RefSeq" id="WP_184614863.1">
    <property type="nucleotide sequence ID" value="NZ_BOOS01000031.1"/>
</dbReference>
<dbReference type="Pfam" id="PF00931">
    <property type="entry name" value="NB-ARC"/>
    <property type="match status" value="1"/>
</dbReference>
<protein>
    <submittedName>
        <fullName evidence="3">Tetratricopeptide (TPR) repeat protein</fullName>
    </submittedName>
</protein>
<dbReference type="SUPFAM" id="SSF48452">
    <property type="entry name" value="TPR-like"/>
    <property type="match status" value="3"/>
</dbReference>